<gene>
    <name evidence="1" type="ORF">GCM10009716_06010</name>
</gene>
<dbReference type="RefSeq" id="WP_344258598.1">
    <property type="nucleotide sequence ID" value="NZ_BAAAMJ010000006.1"/>
</dbReference>
<reference evidence="2" key="1">
    <citation type="journal article" date="2019" name="Int. J. Syst. Evol. Microbiol.">
        <title>The Global Catalogue of Microorganisms (GCM) 10K type strain sequencing project: providing services to taxonomists for standard genome sequencing and annotation.</title>
        <authorList>
            <consortium name="The Broad Institute Genomics Platform"/>
            <consortium name="The Broad Institute Genome Sequencing Center for Infectious Disease"/>
            <person name="Wu L."/>
            <person name="Ma J."/>
        </authorList>
    </citation>
    <scope>NUCLEOTIDE SEQUENCE [LARGE SCALE GENOMIC DNA]</scope>
    <source>
        <strain evidence="2">JCM 13581</strain>
    </source>
</reference>
<organism evidence="1 2">
    <name type="scientific">Streptomyces sodiiphilus</name>
    <dbReference type="NCBI Taxonomy" id="226217"/>
    <lineage>
        <taxon>Bacteria</taxon>
        <taxon>Bacillati</taxon>
        <taxon>Actinomycetota</taxon>
        <taxon>Actinomycetes</taxon>
        <taxon>Kitasatosporales</taxon>
        <taxon>Streptomycetaceae</taxon>
        <taxon>Streptomyces</taxon>
    </lineage>
</organism>
<evidence type="ECO:0000313" key="1">
    <source>
        <dbReference type="EMBL" id="GAA1898986.1"/>
    </source>
</evidence>
<sequence>MSDSSASAMPFRVEYREESGEVVVWMTFGAGPKQTMRRKVFTSLEALVIAVTEHRWEAYLQSSLARELTRVAVDHLGADPQRLQQAVLALSDPASTVPLGELLYGAGRRPSPPDDTASS</sequence>
<evidence type="ECO:0000313" key="2">
    <source>
        <dbReference type="Proteomes" id="UP001501303"/>
    </source>
</evidence>
<protein>
    <submittedName>
        <fullName evidence="1">Uncharacterized protein</fullName>
    </submittedName>
</protein>
<proteinExistence type="predicted"/>
<dbReference type="Proteomes" id="UP001501303">
    <property type="component" value="Unassembled WGS sequence"/>
</dbReference>
<dbReference type="EMBL" id="BAAAMJ010000006">
    <property type="protein sequence ID" value="GAA1898986.1"/>
    <property type="molecule type" value="Genomic_DNA"/>
</dbReference>
<comment type="caution">
    <text evidence="1">The sequence shown here is derived from an EMBL/GenBank/DDBJ whole genome shotgun (WGS) entry which is preliminary data.</text>
</comment>
<keyword evidence="2" id="KW-1185">Reference proteome</keyword>
<name>A0ABN2NSJ5_9ACTN</name>
<accession>A0ABN2NSJ5</accession>